<dbReference type="EMBL" id="FONZ01000002">
    <property type="protein sequence ID" value="SFF11569.1"/>
    <property type="molecule type" value="Genomic_DNA"/>
</dbReference>
<dbReference type="PROSITE" id="PS50929">
    <property type="entry name" value="ABC_TM1F"/>
    <property type="match status" value="1"/>
</dbReference>
<dbReference type="PANTHER" id="PTHR24221:SF653">
    <property type="entry name" value="TRANSPORT ATP-BINDING PROTEIN CYDC"/>
    <property type="match status" value="1"/>
</dbReference>
<protein>
    <submittedName>
        <fullName evidence="10">ATP-binding cassette, subfamily C, CydC</fullName>
    </submittedName>
</protein>
<dbReference type="AlphaFoldDB" id="A0A1I2G348"/>
<name>A0A1I2G348_9MICO</name>
<dbReference type="NCBIfam" id="TIGR02868">
    <property type="entry name" value="CydC"/>
    <property type="match status" value="1"/>
</dbReference>
<dbReference type="PANTHER" id="PTHR24221">
    <property type="entry name" value="ATP-BINDING CASSETTE SUB-FAMILY B"/>
    <property type="match status" value="1"/>
</dbReference>
<feature type="domain" description="ABC transporter" evidence="8">
    <location>
        <begin position="355"/>
        <end position="587"/>
    </location>
</feature>
<feature type="transmembrane region" description="Helical" evidence="7">
    <location>
        <begin position="165"/>
        <end position="186"/>
    </location>
</feature>
<feature type="transmembrane region" description="Helical" evidence="7">
    <location>
        <begin position="138"/>
        <end position="159"/>
    </location>
</feature>
<evidence type="ECO:0000259" key="9">
    <source>
        <dbReference type="PROSITE" id="PS50929"/>
    </source>
</evidence>
<reference evidence="11" key="1">
    <citation type="submission" date="2016-10" db="EMBL/GenBank/DDBJ databases">
        <authorList>
            <person name="Varghese N."/>
            <person name="Submissions S."/>
        </authorList>
    </citation>
    <scope>NUCLEOTIDE SEQUENCE [LARGE SCALE GENOMIC DNA]</scope>
    <source>
        <strain evidence="11">DSM 19083</strain>
    </source>
</reference>
<dbReference type="Proteomes" id="UP000198520">
    <property type="component" value="Unassembled WGS sequence"/>
</dbReference>
<dbReference type="SUPFAM" id="SSF90123">
    <property type="entry name" value="ABC transporter transmembrane region"/>
    <property type="match status" value="1"/>
</dbReference>
<dbReference type="GO" id="GO:0005524">
    <property type="term" value="F:ATP binding"/>
    <property type="evidence" value="ECO:0007669"/>
    <property type="project" value="UniProtKB-KW"/>
</dbReference>
<keyword evidence="2 7" id="KW-0812">Transmembrane</keyword>
<dbReference type="InterPro" id="IPR014223">
    <property type="entry name" value="ABC_CydC/D"/>
</dbReference>
<dbReference type="GO" id="GO:0045454">
    <property type="term" value="P:cell redox homeostasis"/>
    <property type="evidence" value="ECO:0007669"/>
    <property type="project" value="InterPro"/>
</dbReference>
<accession>A0A1I2G348</accession>
<dbReference type="SMART" id="SM00382">
    <property type="entry name" value="AAA"/>
    <property type="match status" value="1"/>
</dbReference>
<dbReference type="InterPro" id="IPR003593">
    <property type="entry name" value="AAA+_ATPase"/>
</dbReference>
<dbReference type="InterPro" id="IPR027417">
    <property type="entry name" value="P-loop_NTPase"/>
</dbReference>
<dbReference type="InterPro" id="IPR039421">
    <property type="entry name" value="Type_1_exporter"/>
</dbReference>
<dbReference type="InterPro" id="IPR011527">
    <property type="entry name" value="ABC1_TM_dom"/>
</dbReference>
<keyword evidence="6 7" id="KW-0472">Membrane</keyword>
<dbReference type="Gene3D" id="3.40.50.300">
    <property type="entry name" value="P-loop containing nucleotide triphosphate hydrolases"/>
    <property type="match status" value="1"/>
</dbReference>
<evidence type="ECO:0000256" key="7">
    <source>
        <dbReference type="SAM" id="Phobius"/>
    </source>
</evidence>
<keyword evidence="11" id="KW-1185">Reference proteome</keyword>
<feature type="transmembrane region" description="Helical" evidence="7">
    <location>
        <begin position="284"/>
        <end position="310"/>
    </location>
</feature>
<feature type="transmembrane region" description="Helical" evidence="7">
    <location>
        <begin position="28"/>
        <end position="53"/>
    </location>
</feature>
<comment type="subcellular location">
    <subcellularLocation>
        <location evidence="1">Cell membrane</location>
        <topology evidence="1">Multi-pass membrane protein</topology>
    </subcellularLocation>
</comment>
<evidence type="ECO:0000256" key="5">
    <source>
        <dbReference type="ARBA" id="ARBA00022989"/>
    </source>
</evidence>
<evidence type="ECO:0000313" key="11">
    <source>
        <dbReference type="Proteomes" id="UP000198520"/>
    </source>
</evidence>
<evidence type="ECO:0000259" key="8">
    <source>
        <dbReference type="PROSITE" id="PS50893"/>
    </source>
</evidence>
<dbReference type="InterPro" id="IPR017871">
    <property type="entry name" value="ABC_transporter-like_CS"/>
</dbReference>
<dbReference type="GO" id="GO:0140359">
    <property type="term" value="F:ABC-type transporter activity"/>
    <property type="evidence" value="ECO:0007669"/>
    <property type="project" value="InterPro"/>
</dbReference>
<dbReference type="GO" id="GO:0016887">
    <property type="term" value="F:ATP hydrolysis activity"/>
    <property type="evidence" value="ECO:0007669"/>
    <property type="project" value="InterPro"/>
</dbReference>
<sequence>MSALRERLRTDPLWRAVGRLDVPWGRTVAAVLLGAATLGSALGLAAVSAWLIARASQMPPVLTLSVAVVSVRAFGISRGVFRYLERLTSHSVALRGMARLREHMYLALAQGRLAAVAPLRRGDLLARVGQDVDHVGDVVVRSLIPAGVALVVSLGAVVLETALLPSAGVLLAACLVLAGVVAPVLAQRGSRDVEVRTSEARARMSAIALEILEDSPQLVVAGRMPERTADLRATDAALVRTADDAARPLAVAAALANLAVGVAVLGAVLLGVPAVTAGTLSPVALAVVVLTPLAAFEATTVLPAAATQLLRSRAAATRIMTLLDAATPPPDPATASPACRSQMQGTRSERSGAFVAAEGVACGWGPGAVVVEGLDLELAAGRVVALVGPSGIGKTTALMTLAGLVPPLAGTVTSGTDASTSPLVLTTEDAHLFRTTILENLRVARGTVTPEEATRTLDDVGLGAWLAGLPDGLDTDLDAATVSGGERRRLLVARALLADAPLLGIDEPAEHLDAEAADAFMTELVPALARAGRGVVVATHRLSGLEHADEVIVLARRAPGAPARVTARGTHVHLLDTDASYREAWQREQRSRR</sequence>
<evidence type="ECO:0000313" key="10">
    <source>
        <dbReference type="EMBL" id="SFF11569.1"/>
    </source>
</evidence>
<keyword evidence="4 10" id="KW-0067">ATP-binding</keyword>
<dbReference type="STRING" id="285351.SAMN04488035_1677"/>
<dbReference type="RefSeq" id="WP_093377107.1">
    <property type="nucleotide sequence ID" value="NZ_BNAN01000002.1"/>
</dbReference>
<evidence type="ECO:0000256" key="6">
    <source>
        <dbReference type="ARBA" id="ARBA00023136"/>
    </source>
</evidence>
<proteinExistence type="predicted"/>
<evidence type="ECO:0000256" key="1">
    <source>
        <dbReference type="ARBA" id="ARBA00004651"/>
    </source>
</evidence>
<feature type="domain" description="ABC transmembrane type-1" evidence="9">
    <location>
        <begin position="28"/>
        <end position="311"/>
    </location>
</feature>
<dbReference type="SUPFAM" id="SSF52540">
    <property type="entry name" value="P-loop containing nucleoside triphosphate hydrolases"/>
    <property type="match status" value="1"/>
</dbReference>
<dbReference type="Pfam" id="PF00664">
    <property type="entry name" value="ABC_membrane"/>
    <property type="match status" value="1"/>
</dbReference>
<keyword evidence="5 7" id="KW-1133">Transmembrane helix</keyword>
<dbReference type="OrthoDB" id="3237158at2"/>
<dbReference type="InterPro" id="IPR003439">
    <property type="entry name" value="ABC_transporter-like_ATP-bd"/>
</dbReference>
<dbReference type="Pfam" id="PF00005">
    <property type="entry name" value="ABC_tran"/>
    <property type="match status" value="1"/>
</dbReference>
<feature type="transmembrane region" description="Helical" evidence="7">
    <location>
        <begin position="59"/>
        <end position="81"/>
    </location>
</feature>
<keyword evidence="3" id="KW-0547">Nucleotide-binding</keyword>
<evidence type="ECO:0000256" key="3">
    <source>
        <dbReference type="ARBA" id="ARBA00022741"/>
    </source>
</evidence>
<gene>
    <name evidence="10" type="ORF">SAMN04488035_1677</name>
</gene>
<organism evidence="10 11">
    <name type="scientific">Flavimobilis marinus</name>
    <dbReference type="NCBI Taxonomy" id="285351"/>
    <lineage>
        <taxon>Bacteria</taxon>
        <taxon>Bacillati</taxon>
        <taxon>Actinomycetota</taxon>
        <taxon>Actinomycetes</taxon>
        <taxon>Micrococcales</taxon>
        <taxon>Jonesiaceae</taxon>
        <taxon>Flavimobilis</taxon>
    </lineage>
</organism>
<dbReference type="GO" id="GO:0034040">
    <property type="term" value="F:ATPase-coupled lipid transmembrane transporter activity"/>
    <property type="evidence" value="ECO:0007669"/>
    <property type="project" value="TreeGrafter"/>
</dbReference>
<dbReference type="PROSITE" id="PS00211">
    <property type="entry name" value="ABC_TRANSPORTER_1"/>
    <property type="match status" value="1"/>
</dbReference>
<dbReference type="Gene3D" id="1.20.1560.10">
    <property type="entry name" value="ABC transporter type 1, transmembrane domain"/>
    <property type="match status" value="1"/>
</dbReference>
<dbReference type="PROSITE" id="PS50893">
    <property type="entry name" value="ABC_TRANSPORTER_2"/>
    <property type="match status" value="1"/>
</dbReference>
<dbReference type="GO" id="GO:0005886">
    <property type="term" value="C:plasma membrane"/>
    <property type="evidence" value="ECO:0007669"/>
    <property type="project" value="UniProtKB-SubCell"/>
</dbReference>
<dbReference type="GO" id="GO:0034775">
    <property type="term" value="P:glutathione transmembrane transport"/>
    <property type="evidence" value="ECO:0007669"/>
    <property type="project" value="InterPro"/>
</dbReference>
<feature type="transmembrane region" description="Helical" evidence="7">
    <location>
        <begin position="249"/>
        <end position="272"/>
    </location>
</feature>
<evidence type="ECO:0000256" key="4">
    <source>
        <dbReference type="ARBA" id="ARBA00022840"/>
    </source>
</evidence>
<dbReference type="InterPro" id="IPR036640">
    <property type="entry name" value="ABC1_TM_sf"/>
</dbReference>
<evidence type="ECO:0000256" key="2">
    <source>
        <dbReference type="ARBA" id="ARBA00022692"/>
    </source>
</evidence>